<keyword evidence="3" id="KW-0479">Metal-binding</keyword>
<keyword evidence="9" id="KW-1185">Reference proteome</keyword>
<name>A0A8K0HHS0_9ROSA</name>
<dbReference type="InterPro" id="IPR002867">
    <property type="entry name" value="IBR_dom"/>
</dbReference>
<protein>
    <recommendedName>
        <fullName evidence="7">IBR domain-containing protein</fullName>
    </recommendedName>
</protein>
<evidence type="ECO:0000256" key="2">
    <source>
        <dbReference type="ARBA" id="ARBA00004906"/>
    </source>
</evidence>
<dbReference type="PANTHER" id="PTHR11685">
    <property type="entry name" value="RBR FAMILY RING FINGER AND IBR DOMAIN-CONTAINING"/>
    <property type="match status" value="1"/>
</dbReference>
<dbReference type="UniPathway" id="UPA00143"/>
<dbReference type="EMBL" id="VOIH02000003">
    <property type="protein sequence ID" value="KAF3451964.1"/>
    <property type="molecule type" value="Genomic_DNA"/>
</dbReference>
<evidence type="ECO:0000256" key="6">
    <source>
        <dbReference type="ARBA" id="ARBA00022833"/>
    </source>
</evidence>
<accession>A0A8K0HHS0</accession>
<dbReference type="OrthoDB" id="10009520at2759"/>
<keyword evidence="6" id="KW-0862">Zinc</keyword>
<dbReference type="Pfam" id="PF01485">
    <property type="entry name" value="IBR"/>
    <property type="match status" value="1"/>
</dbReference>
<evidence type="ECO:0000313" key="9">
    <source>
        <dbReference type="Proteomes" id="UP000796880"/>
    </source>
</evidence>
<sequence>MKTASSVGFAFTIITINIEIIGNPISLRDIDPYLIDGKIPSVSLWFSARRSFYCTFKDCSAMLLYDENEVVIMSECPISRRLLCAQCNVSWHAGIECEEFEKLGKVDRENEDIMVMELARQTKRRTCPTCNFYVEKISRCLHIICRLRAVPQRH</sequence>
<comment type="pathway">
    <text evidence="2">Protein modification; protein ubiquitination.</text>
</comment>
<dbReference type="GO" id="GO:0016567">
    <property type="term" value="P:protein ubiquitination"/>
    <property type="evidence" value="ECO:0007669"/>
    <property type="project" value="UniProtKB-UniPathway"/>
</dbReference>
<organism evidence="8 9">
    <name type="scientific">Rhamnella rubrinervis</name>
    <dbReference type="NCBI Taxonomy" id="2594499"/>
    <lineage>
        <taxon>Eukaryota</taxon>
        <taxon>Viridiplantae</taxon>
        <taxon>Streptophyta</taxon>
        <taxon>Embryophyta</taxon>
        <taxon>Tracheophyta</taxon>
        <taxon>Spermatophyta</taxon>
        <taxon>Magnoliopsida</taxon>
        <taxon>eudicotyledons</taxon>
        <taxon>Gunneridae</taxon>
        <taxon>Pentapetalae</taxon>
        <taxon>rosids</taxon>
        <taxon>fabids</taxon>
        <taxon>Rosales</taxon>
        <taxon>Rhamnaceae</taxon>
        <taxon>rhamnoid group</taxon>
        <taxon>Rhamneae</taxon>
        <taxon>Rhamnella</taxon>
    </lineage>
</organism>
<gene>
    <name evidence="8" type="ORF">FNV43_RR08060</name>
</gene>
<dbReference type="Proteomes" id="UP000796880">
    <property type="component" value="Unassembled WGS sequence"/>
</dbReference>
<dbReference type="SUPFAM" id="SSF57850">
    <property type="entry name" value="RING/U-box"/>
    <property type="match status" value="1"/>
</dbReference>
<dbReference type="Gene3D" id="1.20.120.1750">
    <property type="match status" value="1"/>
</dbReference>
<proteinExistence type="predicted"/>
<dbReference type="GO" id="GO:0004842">
    <property type="term" value="F:ubiquitin-protein transferase activity"/>
    <property type="evidence" value="ECO:0007669"/>
    <property type="project" value="InterPro"/>
</dbReference>
<dbReference type="GO" id="GO:0008270">
    <property type="term" value="F:zinc ion binding"/>
    <property type="evidence" value="ECO:0007669"/>
    <property type="project" value="UniProtKB-KW"/>
</dbReference>
<evidence type="ECO:0000259" key="7">
    <source>
        <dbReference type="Pfam" id="PF01485"/>
    </source>
</evidence>
<comment type="cofactor">
    <cofactor evidence="1">
        <name>Zn(2+)</name>
        <dbReference type="ChEBI" id="CHEBI:29105"/>
    </cofactor>
</comment>
<evidence type="ECO:0000313" key="8">
    <source>
        <dbReference type="EMBL" id="KAF3451964.1"/>
    </source>
</evidence>
<evidence type="ECO:0000256" key="4">
    <source>
        <dbReference type="ARBA" id="ARBA00022771"/>
    </source>
</evidence>
<dbReference type="InterPro" id="IPR031127">
    <property type="entry name" value="E3_UB_ligase_RBR"/>
</dbReference>
<keyword evidence="4" id="KW-0863">Zinc-finger</keyword>
<evidence type="ECO:0000256" key="1">
    <source>
        <dbReference type="ARBA" id="ARBA00001947"/>
    </source>
</evidence>
<reference evidence="8" key="1">
    <citation type="submission" date="2020-03" db="EMBL/GenBank/DDBJ databases">
        <title>A high-quality chromosome-level genome assembly of a woody plant with both climbing and erect habits, Rhamnella rubrinervis.</title>
        <authorList>
            <person name="Lu Z."/>
            <person name="Yang Y."/>
            <person name="Zhu X."/>
            <person name="Sun Y."/>
        </authorList>
    </citation>
    <scope>NUCLEOTIDE SEQUENCE</scope>
    <source>
        <strain evidence="8">BYM</strain>
        <tissue evidence="8">Leaf</tissue>
    </source>
</reference>
<feature type="domain" description="IBR" evidence="7">
    <location>
        <begin position="51"/>
        <end position="97"/>
    </location>
</feature>
<keyword evidence="5" id="KW-0833">Ubl conjugation pathway</keyword>
<evidence type="ECO:0000256" key="5">
    <source>
        <dbReference type="ARBA" id="ARBA00022786"/>
    </source>
</evidence>
<dbReference type="AlphaFoldDB" id="A0A8K0HHS0"/>
<comment type="caution">
    <text evidence="8">The sequence shown here is derived from an EMBL/GenBank/DDBJ whole genome shotgun (WGS) entry which is preliminary data.</text>
</comment>
<evidence type="ECO:0000256" key="3">
    <source>
        <dbReference type="ARBA" id="ARBA00022723"/>
    </source>
</evidence>